<dbReference type="InterPro" id="IPR046496">
    <property type="entry name" value="DUF6589"/>
</dbReference>
<accession>A0A3N4LLA7</accession>
<feature type="domain" description="DUF6589" evidence="2">
    <location>
        <begin position="351"/>
        <end position="656"/>
    </location>
</feature>
<dbReference type="OrthoDB" id="5424058at2759"/>
<feature type="compositionally biased region" description="Basic and acidic residues" evidence="1">
    <location>
        <begin position="1"/>
        <end position="14"/>
    </location>
</feature>
<dbReference type="InParanoid" id="A0A3N4LLA7"/>
<proteinExistence type="predicted"/>
<evidence type="ECO:0000256" key="1">
    <source>
        <dbReference type="SAM" id="MobiDB-lite"/>
    </source>
</evidence>
<evidence type="ECO:0000313" key="3">
    <source>
        <dbReference type="EMBL" id="RPB23674.1"/>
    </source>
</evidence>
<evidence type="ECO:0000313" key="4">
    <source>
        <dbReference type="Proteomes" id="UP000267821"/>
    </source>
</evidence>
<feature type="compositionally biased region" description="Acidic residues" evidence="1">
    <location>
        <begin position="46"/>
        <end position="55"/>
    </location>
</feature>
<organism evidence="3 4">
    <name type="scientific">Terfezia boudieri ATCC MYA-4762</name>
    <dbReference type="NCBI Taxonomy" id="1051890"/>
    <lineage>
        <taxon>Eukaryota</taxon>
        <taxon>Fungi</taxon>
        <taxon>Dikarya</taxon>
        <taxon>Ascomycota</taxon>
        <taxon>Pezizomycotina</taxon>
        <taxon>Pezizomycetes</taxon>
        <taxon>Pezizales</taxon>
        <taxon>Pezizaceae</taxon>
        <taxon>Terfezia</taxon>
    </lineage>
</organism>
<evidence type="ECO:0000259" key="2">
    <source>
        <dbReference type="Pfam" id="PF20231"/>
    </source>
</evidence>
<dbReference type="STRING" id="1051890.A0A3N4LLA7"/>
<dbReference type="EMBL" id="ML121545">
    <property type="protein sequence ID" value="RPB23674.1"/>
    <property type="molecule type" value="Genomic_DNA"/>
</dbReference>
<name>A0A3N4LLA7_9PEZI</name>
<dbReference type="AlphaFoldDB" id="A0A3N4LLA7"/>
<protein>
    <recommendedName>
        <fullName evidence="2">DUF6589 domain-containing protein</fullName>
    </recommendedName>
</protein>
<keyword evidence="4" id="KW-1185">Reference proteome</keyword>
<dbReference type="Pfam" id="PF20231">
    <property type="entry name" value="DUF6589"/>
    <property type="match status" value="1"/>
</dbReference>
<feature type="region of interest" description="Disordered" evidence="1">
    <location>
        <begin position="1"/>
        <end position="58"/>
    </location>
</feature>
<sequence>MPESHLEDPSEHPKFNPTLGRIERRGRPRKTAIPLEAQAAKQGEGGDGEEDEDSGGEVQACNRKLEECMNVIAKNFVNIHSFLLCWDSTNSSARDKFLRKGGAAEMVQRWLPVARGLSGGMIKDSVAKICAEEVKAIERQRECPLRYVQMDRTAESRVSLHGNIKSNLDEMREFLEFHAPLGWGVLRALGQGSIEKKNANMSTLGAFANVLNGRNQRLNAFQTIITVYLYCNGLNKSAVEVLHRLNMCASYSHLNEVLHQLSRNMGDQLKEDVSNIPMRITIDNVNLFSGVRDTTSINQAQLNNSTGGYITPVRGVPPGISKLLPRSWLNLGARVKLDPRELKASPEALRFMKSWNKWYICTLLKNHIVKKLEGEEYPRPEVHKLEAEAAAIYTTELMDIPQDSIMGNHTSVRKILTEVLGYSLQEVMDGLYLVGGDQLLADRIRSIQKLMEGDIPGEDFSSVIMLLGPLHTLMNIKKLIMCHHIGAMDGSVLGSLMAFNKSLKRDRKIDSEAKDLWACMDLTKDSLDTILLALAVEEGTEDKTWASFARGVGNGDINWHDVVESLTEKLSYGYVANCRRRQERERDKVLENILLFARQELEFRAFYMSMRHGDVGAMELVLQLWGPQCLAGNQVKYGHELLDIRCGMLADWSQEL</sequence>
<gene>
    <name evidence="3" type="ORF">L211DRAFT_880930</name>
</gene>
<dbReference type="Proteomes" id="UP000267821">
    <property type="component" value="Unassembled WGS sequence"/>
</dbReference>
<reference evidence="3 4" key="1">
    <citation type="journal article" date="2018" name="Nat. Ecol. Evol.">
        <title>Pezizomycetes genomes reveal the molecular basis of ectomycorrhizal truffle lifestyle.</title>
        <authorList>
            <person name="Murat C."/>
            <person name="Payen T."/>
            <person name="Noel B."/>
            <person name="Kuo A."/>
            <person name="Morin E."/>
            <person name="Chen J."/>
            <person name="Kohler A."/>
            <person name="Krizsan K."/>
            <person name="Balestrini R."/>
            <person name="Da Silva C."/>
            <person name="Montanini B."/>
            <person name="Hainaut M."/>
            <person name="Levati E."/>
            <person name="Barry K.W."/>
            <person name="Belfiori B."/>
            <person name="Cichocki N."/>
            <person name="Clum A."/>
            <person name="Dockter R.B."/>
            <person name="Fauchery L."/>
            <person name="Guy J."/>
            <person name="Iotti M."/>
            <person name="Le Tacon F."/>
            <person name="Lindquist E.A."/>
            <person name="Lipzen A."/>
            <person name="Malagnac F."/>
            <person name="Mello A."/>
            <person name="Molinier V."/>
            <person name="Miyauchi S."/>
            <person name="Poulain J."/>
            <person name="Riccioni C."/>
            <person name="Rubini A."/>
            <person name="Sitrit Y."/>
            <person name="Splivallo R."/>
            <person name="Traeger S."/>
            <person name="Wang M."/>
            <person name="Zifcakova L."/>
            <person name="Wipf D."/>
            <person name="Zambonelli A."/>
            <person name="Paolocci F."/>
            <person name="Nowrousian M."/>
            <person name="Ottonello S."/>
            <person name="Baldrian P."/>
            <person name="Spatafora J.W."/>
            <person name="Henrissat B."/>
            <person name="Nagy L.G."/>
            <person name="Aury J.M."/>
            <person name="Wincker P."/>
            <person name="Grigoriev I.V."/>
            <person name="Bonfante P."/>
            <person name="Martin F.M."/>
        </authorList>
    </citation>
    <scope>NUCLEOTIDE SEQUENCE [LARGE SCALE GENOMIC DNA]</scope>
    <source>
        <strain evidence="3 4">ATCC MYA-4762</strain>
    </source>
</reference>